<feature type="transmembrane region" description="Helical" evidence="1">
    <location>
        <begin position="194"/>
        <end position="215"/>
    </location>
</feature>
<accession>A0AAQ3UM66</accession>
<organism evidence="2 3">
    <name type="scientific">Paspalum notatum var. saurae</name>
    <dbReference type="NCBI Taxonomy" id="547442"/>
    <lineage>
        <taxon>Eukaryota</taxon>
        <taxon>Viridiplantae</taxon>
        <taxon>Streptophyta</taxon>
        <taxon>Embryophyta</taxon>
        <taxon>Tracheophyta</taxon>
        <taxon>Spermatophyta</taxon>
        <taxon>Magnoliopsida</taxon>
        <taxon>Liliopsida</taxon>
        <taxon>Poales</taxon>
        <taxon>Poaceae</taxon>
        <taxon>PACMAD clade</taxon>
        <taxon>Panicoideae</taxon>
        <taxon>Andropogonodae</taxon>
        <taxon>Paspaleae</taxon>
        <taxon>Paspalinae</taxon>
        <taxon>Paspalum</taxon>
    </lineage>
</organism>
<keyword evidence="1" id="KW-0472">Membrane</keyword>
<keyword evidence="1" id="KW-0812">Transmembrane</keyword>
<evidence type="ECO:0000313" key="2">
    <source>
        <dbReference type="EMBL" id="WVZ94770.1"/>
    </source>
</evidence>
<protein>
    <submittedName>
        <fullName evidence="2">Uncharacterized protein</fullName>
    </submittedName>
</protein>
<keyword evidence="1" id="KW-1133">Transmembrane helix</keyword>
<evidence type="ECO:0000256" key="1">
    <source>
        <dbReference type="SAM" id="Phobius"/>
    </source>
</evidence>
<dbReference type="Gene3D" id="3.90.550.10">
    <property type="entry name" value="Spore Coat Polysaccharide Biosynthesis Protein SpsA, Chain A"/>
    <property type="match status" value="1"/>
</dbReference>
<dbReference type="SUPFAM" id="SSF53448">
    <property type="entry name" value="Nucleotide-diphospho-sugar transferases"/>
    <property type="match status" value="1"/>
</dbReference>
<dbReference type="EMBL" id="CP144753">
    <property type="protein sequence ID" value="WVZ94770.1"/>
    <property type="molecule type" value="Genomic_DNA"/>
</dbReference>
<sequence length="218" mass="23879">MLRTWEFVDLERVVYLDASIIQSVPDNIDELFELEKGRFYAVAVAMNSSSGDKAPTHTYYLQSSDKKAERVAPPPLGHLKPGMFVYEPGMATAEALLDALSALAADQTDDFLYMFFGDRYERIQLENKPVLKEHEVVVNINMSPGGGADDVWEWGDAPAGALLPEHLRQLLPFAGVVALSMAVNGLAAGPGSTAAAFDLFCLFLGGMFLVMLHVLRRV</sequence>
<keyword evidence="3" id="KW-1185">Reference proteome</keyword>
<evidence type="ECO:0000313" key="3">
    <source>
        <dbReference type="Proteomes" id="UP001341281"/>
    </source>
</evidence>
<dbReference type="Proteomes" id="UP001341281">
    <property type="component" value="Chromosome 09"/>
</dbReference>
<dbReference type="AlphaFoldDB" id="A0AAQ3UM66"/>
<proteinExistence type="predicted"/>
<dbReference type="InterPro" id="IPR029044">
    <property type="entry name" value="Nucleotide-diphossugar_trans"/>
</dbReference>
<gene>
    <name evidence="2" type="ORF">U9M48_040629</name>
</gene>
<name>A0AAQ3UM66_PASNO</name>
<reference evidence="2 3" key="1">
    <citation type="submission" date="2024-02" db="EMBL/GenBank/DDBJ databases">
        <title>High-quality chromosome-scale genome assembly of Pensacola bahiagrass (Paspalum notatum Flugge var. saurae).</title>
        <authorList>
            <person name="Vega J.M."/>
            <person name="Podio M."/>
            <person name="Orjuela J."/>
            <person name="Siena L.A."/>
            <person name="Pessino S.C."/>
            <person name="Combes M.C."/>
            <person name="Mariac C."/>
            <person name="Albertini E."/>
            <person name="Pupilli F."/>
            <person name="Ortiz J.P.A."/>
            <person name="Leblanc O."/>
        </authorList>
    </citation>
    <scope>NUCLEOTIDE SEQUENCE [LARGE SCALE GENOMIC DNA]</scope>
    <source>
        <strain evidence="2">R1</strain>
        <tissue evidence="2">Leaf</tissue>
    </source>
</reference>